<dbReference type="AlphaFoldDB" id="A0A8H3UV83"/>
<dbReference type="PANTHER" id="PTHR42470:SF2">
    <property type="match status" value="1"/>
</dbReference>
<feature type="compositionally biased region" description="Polar residues" evidence="1">
    <location>
        <begin position="127"/>
        <end position="136"/>
    </location>
</feature>
<proteinExistence type="predicted"/>
<feature type="region of interest" description="Disordered" evidence="1">
    <location>
        <begin position="21"/>
        <end position="72"/>
    </location>
</feature>
<name>A0A8H3UV83_VENIN</name>
<evidence type="ECO:0000313" key="4">
    <source>
        <dbReference type="Proteomes" id="UP000490939"/>
    </source>
</evidence>
<dbReference type="Proteomes" id="UP000490939">
    <property type="component" value="Unassembled WGS sequence"/>
</dbReference>
<keyword evidence="4" id="KW-1185">Reference proteome</keyword>
<dbReference type="Pfam" id="PF25545">
    <property type="entry name" value="DUF7924"/>
    <property type="match status" value="1"/>
</dbReference>
<dbReference type="PANTHER" id="PTHR42470">
    <property type="entry name" value="VAST DOMAIN-CONTAINING PROTEIN"/>
    <property type="match status" value="1"/>
</dbReference>
<feature type="region of interest" description="Disordered" evidence="1">
    <location>
        <begin position="112"/>
        <end position="145"/>
    </location>
</feature>
<gene>
    <name evidence="3" type="ORF">EG327_008222</name>
</gene>
<evidence type="ECO:0000259" key="2">
    <source>
        <dbReference type="Pfam" id="PF25545"/>
    </source>
</evidence>
<feature type="region of interest" description="Disordered" evidence="1">
    <location>
        <begin position="160"/>
        <end position="180"/>
    </location>
</feature>
<organism evidence="3 4">
    <name type="scientific">Venturia inaequalis</name>
    <name type="common">Apple scab fungus</name>
    <dbReference type="NCBI Taxonomy" id="5025"/>
    <lineage>
        <taxon>Eukaryota</taxon>
        <taxon>Fungi</taxon>
        <taxon>Dikarya</taxon>
        <taxon>Ascomycota</taxon>
        <taxon>Pezizomycotina</taxon>
        <taxon>Dothideomycetes</taxon>
        <taxon>Pleosporomycetidae</taxon>
        <taxon>Venturiales</taxon>
        <taxon>Venturiaceae</taxon>
        <taxon>Venturia</taxon>
    </lineage>
</organism>
<feature type="domain" description="DUF7924" evidence="2">
    <location>
        <begin position="188"/>
        <end position="430"/>
    </location>
</feature>
<dbReference type="EMBL" id="WNWR01000507">
    <property type="protein sequence ID" value="KAE9976117.1"/>
    <property type="molecule type" value="Genomic_DNA"/>
</dbReference>
<protein>
    <recommendedName>
        <fullName evidence="2">DUF7924 domain-containing protein</fullName>
    </recommendedName>
</protein>
<evidence type="ECO:0000313" key="3">
    <source>
        <dbReference type="EMBL" id="KAE9976117.1"/>
    </source>
</evidence>
<dbReference type="InterPro" id="IPR057684">
    <property type="entry name" value="DUF7924"/>
</dbReference>
<comment type="caution">
    <text evidence="3">The sequence shown here is derived from an EMBL/GenBank/DDBJ whole genome shotgun (WGS) entry which is preliminary data.</text>
</comment>
<accession>A0A8H3UV83</accession>
<reference evidence="3 4" key="1">
    <citation type="submission" date="2019-07" db="EMBL/GenBank/DDBJ databases">
        <title>Venturia inaequalis Genome Resource.</title>
        <authorList>
            <person name="Lichtner F.J."/>
        </authorList>
    </citation>
    <scope>NUCLEOTIDE SEQUENCE [LARGE SCALE GENOMIC DNA]</scope>
    <source>
        <strain evidence="3 4">DMI_063113</strain>
    </source>
</reference>
<sequence length="476" mass="53579">MATPRQVLEVTAQRLHGIEQELRPGKTMSDPISEEPISNDLASPHLAQAHHRGTSHITASKRARELASDPEEHLSKRLCFESRSDNAHEDLDPASNVAHWVLEQNWPSSPTMEQYHARAKLKRTKSDSSLSGASNESTRDAKNAAYKSHTYYDELKALGRSHSEPEGLPEGLKKPSPPQGTLFHDLIFENTIQKAKERNEARIVQDLKPLLCPSVEAEAGLLFLRPSAEKDLGSHLCHAIESVNEGWARCIPVTKTRPQPDYAVGFSSTAFSSAQLQKMKPFLGQETDTSLLLATRYMHFPYFTCEVKCASQPLEVAERQNLHSMTVALKGIVELHRAVGRLHVVHRRILTFSLSHDHTCVSIWGHYPVITGKKVDYYRHQIKNFNFAELTGDDGSTGMEYGRKWESYQIVKNIYFRHMPELHTLLSEAIDQLPEGSDHQQAESVDTFLIPDIPQQLCSPDASVEDTCRKRQKGTK</sequence>
<evidence type="ECO:0000256" key="1">
    <source>
        <dbReference type="SAM" id="MobiDB-lite"/>
    </source>
</evidence>
<feature type="compositionally biased region" description="Basic and acidic residues" evidence="1">
    <location>
        <begin position="62"/>
        <end position="72"/>
    </location>
</feature>